<evidence type="ECO:0000256" key="2">
    <source>
        <dbReference type="ARBA" id="ARBA00022723"/>
    </source>
</evidence>
<dbReference type="PANTHER" id="PTHR21496:SF0">
    <property type="entry name" value="RIESKE DOMAIN-CONTAINING PROTEIN"/>
    <property type="match status" value="1"/>
</dbReference>
<dbReference type="InterPro" id="IPR017941">
    <property type="entry name" value="Rieske_2Fe-2S"/>
</dbReference>
<dbReference type="PANTHER" id="PTHR21496">
    <property type="entry name" value="FERREDOXIN-RELATED"/>
    <property type="match status" value="1"/>
</dbReference>
<dbReference type="Proteomes" id="UP000060487">
    <property type="component" value="Unassembled WGS sequence"/>
</dbReference>
<keyword evidence="3" id="KW-0408">Iron</keyword>
<dbReference type="EMBL" id="LNQR01000021">
    <property type="protein sequence ID" value="KWT92702.1"/>
    <property type="molecule type" value="Genomic_DNA"/>
</dbReference>
<keyword evidence="1" id="KW-0001">2Fe-2S</keyword>
<keyword evidence="9" id="KW-1185">Reference proteome</keyword>
<keyword evidence="4" id="KW-0411">Iron-sulfur</keyword>
<dbReference type="SUPFAM" id="SSF50022">
    <property type="entry name" value="ISP domain"/>
    <property type="match status" value="1"/>
</dbReference>
<keyword evidence="2" id="KW-0479">Metal-binding</keyword>
<organism evidence="8 9">
    <name type="scientific">Candidatus Magnetominusculus xianensis</name>
    <dbReference type="NCBI Taxonomy" id="1748249"/>
    <lineage>
        <taxon>Bacteria</taxon>
        <taxon>Pseudomonadati</taxon>
        <taxon>Nitrospirota</taxon>
        <taxon>Nitrospiria</taxon>
        <taxon>Nitrospirales</taxon>
        <taxon>Nitrospiraceae</taxon>
        <taxon>Candidatus Magnetominusculus</taxon>
    </lineage>
</organism>
<evidence type="ECO:0000256" key="5">
    <source>
        <dbReference type="ARBA" id="ARBA00034078"/>
    </source>
</evidence>
<name>A0ABR5SII2_9BACT</name>
<evidence type="ECO:0000256" key="3">
    <source>
        <dbReference type="ARBA" id="ARBA00023004"/>
    </source>
</evidence>
<dbReference type="PROSITE" id="PS51296">
    <property type="entry name" value="RIESKE"/>
    <property type="match status" value="1"/>
</dbReference>
<dbReference type="Pfam" id="PF00355">
    <property type="entry name" value="Rieske"/>
    <property type="match status" value="1"/>
</dbReference>
<gene>
    <name evidence="8" type="ORF">ASN18_0533</name>
</gene>
<proteinExistence type="inferred from homology"/>
<protein>
    <submittedName>
        <fullName evidence="8">(2Fe-2S)-binding protein</fullName>
    </submittedName>
</protein>
<evidence type="ECO:0000313" key="9">
    <source>
        <dbReference type="Proteomes" id="UP000060487"/>
    </source>
</evidence>
<evidence type="ECO:0000313" key="8">
    <source>
        <dbReference type="EMBL" id="KWT92702.1"/>
    </source>
</evidence>
<comment type="similarity">
    <text evidence="6">Belongs to the bacterial ring-hydroxylating dioxygenase ferredoxin component family.</text>
</comment>
<comment type="cofactor">
    <cofactor evidence="5">
        <name>[2Fe-2S] cluster</name>
        <dbReference type="ChEBI" id="CHEBI:190135"/>
    </cofactor>
</comment>
<evidence type="ECO:0000259" key="7">
    <source>
        <dbReference type="PROSITE" id="PS51296"/>
    </source>
</evidence>
<dbReference type="InterPro" id="IPR036922">
    <property type="entry name" value="Rieske_2Fe-2S_sf"/>
</dbReference>
<reference evidence="8 9" key="1">
    <citation type="submission" date="2015-11" db="EMBL/GenBank/DDBJ databases">
        <authorList>
            <person name="Lin W."/>
        </authorList>
    </citation>
    <scope>NUCLEOTIDE SEQUENCE [LARGE SCALE GENOMIC DNA]</scope>
    <source>
        <strain evidence="8 9">HCH-1</strain>
    </source>
</reference>
<feature type="domain" description="Rieske" evidence="7">
    <location>
        <begin position="1"/>
        <end position="110"/>
    </location>
</feature>
<dbReference type="Gene3D" id="2.102.10.10">
    <property type="entry name" value="Rieske [2Fe-2S] iron-sulphur domain"/>
    <property type="match status" value="1"/>
</dbReference>
<sequence>MKVNRGGIKEGTMVEVLEGKTPVLIANVGGSYYAVGGICPHMRCHLQKGTLKGSTVTCPCHGASFDVTTGRMLSWVASMSKDLAMVSKYLGWAKDLKTYSVKADGDYLELS</sequence>
<comment type="caution">
    <text evidence="8">The sequence shown here is derived from an EMBL/GenBank/DDBJ whole genome shotgun (WGS) entry which is preliminary data.</text>
</comment>
<accession>A0ABR5SII2</accession>
<evidence type="ECO:0000256" key="6">
    <source>
        <dbReference type="ARBA" id="ARBA00038001"/>
    </source>
</evidence>
<dbReference type="CDD" id="cd03467">
    <property type="entry name" value="Rieske"/>
    <property type="match status" value="1"/>
</dbReference>
<evidence type="ECO:0000256" key="1">
    <source>
        <dbReference type="ARBA" id="ARBA00022714"/>
    </source>
</evidence>
<evidence type="ECO:0000256" key="4">
    <source>
        <dbReference type="ARBA" id="ARBA00023014"/>
    </source>
</evidence>
<dbReference type="RefSeq" id="WP_085051061.1">
    <property type="nucleotide sequence ID" value="NZ_LNQR01000021.1"/>
</dbReference>